<name>A0A9N9MM61_9CUCU</name>
<protein>
    <submittedName>
        <fullName evidence="2">Uncharacterized protein</fullName>
    </submittedName>
</protein>
<reference evidence="2" key="1">
    <citation type="submission" date="2022-01" db="EMBL/GenBank/DDBJ databases">
        <authorList>
            <person name="King R."/>
        </authorList>
    </citation>
    <scope>NUCLEOTIDE SEQUENCE</scope>
</reference>
<dbReference type="GO" id="GO:0097539">
    <property type="term" value="C:ciliary transition fiber"/>
    <property type="evidence" value="ECO:0007669"/>
    <property type="project" value="TreeGrafter"/>
</dbReference>
<dbReference type="GO" id="GO:0005814">
    <property type="term" value="C:centriole"/>
    <property type="evidence" value="ECO:0007669"/>
    <property type="project" value="InterPro"/>
</dbReference>
<dbReference type="PANTHER" id="PTHR36170">
    <property type="entry name" value="CENTROSOMAL PROTEIN OF 89 KDA"/>
    <property type="match status" value="1"/>
</dbReference>
<dbReference type="GO" id="GO:0007005">
    <property type="term" value="P:mitochondrion organization"/>
    <property type="evidence" value="ECO:0007669"/>
    <property type="project" value="InterPro"/>
</dbReference>
<feature type="coiled-coil region" evidence="1">
    <location>
        <begin position="325"/>
        <end position="377"/>
    </location>
</feature>
<dbReference type="InterPro" id="IPR033545">
    <property type="entry name" value="CEP89"/>
</dbReference>
<feature type="coiled-coil region" evidence="1">
    <location>
        <begin position="81"/>
        <end position="226"/>
    </location>
</feature>
<sequence>MITNDIPSIKPRRKYVDVPVHKPERDNIPPEHQKIKKVYSANFTSRKHKHKCLSTDNIPNISEVIIEIPDKDFSLSTKISKKHLTKEIERLTQNNEDITAKFNELEDLSVKKILKLKEKINNLQNAYEDVINQNEIIKSQYSELHESYGEIYKQLELSKVCNQCDELREQIEKVDKETKQLRKVNNEVTEDLGMLKTVVFRLNVQLERYQEKLRKYNIEMDKYSHLQPQKFSSTDQFKEDEIINILSKDHRHTPISWGAVNSHTLGPLLDAYQDTINEKTEIIQNYEFEFSKFTGKIKEVIEENETLYKKLTVDDNCSAKLGVQLQSIRAELKLTKDQNDALIKKCAIKQDKIEEILKVYENKVEQMKRDYQVVHDEYIKLRTENASMKEKNKALIDSQDDFRNERQNYIPVSVHTASVNECKKWYEELKLQYENEKQKLKENIENLSKTINDLEKSKDLAKEKAYKAEKDQKKCEAKLLDLEHSLNEVQLSRSACRKQLHKAMCFAKDMVAEQETLLKALNQRQLENRAVKQIGSDMALRMDSLKNQLKDVQKSAWQEFSTVEQRIHEQADLIKTMKDDHSKEIEELQQIIAEQEEKIGKQKDDKHHVPISHYQLFKEKYK</sequence>
<dbReference type="OrthoDB" id="6622877at2759"/>
<keyword evidence="3" id="KW-1185">Reference proteome</keyword>
<dbReference type="GO" id="GO:0060271">
    <property type="term" value="P:cilium assembly"/>
    <property type="evidence" value="ECO:0007669"/>
    <property type="project" value="InterPro"/>
</dbReference>
<dbReference type="AlphaFoldDB" id="A0A9N9MM61"/>
<evidence type="ECO:0000313" key="2">
    <source>
        <dbReference type="EMBL" id="CAG9765916.1"/>
    </source>
</evidence>
<gene>
    <name evidence="2" type="ORF">CEUTPL_LOCUS6511</name>
</gene>
<dbReference type="GO" id="GO:0007268">
    <property type="term" value="P:chemical synaptic transmission"/>
    <property type="evidence" value="ECO:0007669"/>
    <property type="project" value="InterPro"/>
</dbReference>
<accession>A0A9N9MM61</accession>
<dbReference type="PANTHER" id="PTHR36170:SF1">
    <property type="entry name" value="CENTROSOMAL PROTEIN OF 89 KDA"/>
    <property type="match status" value="1"/>
</dbReference>
<dbReference type="EMBL" id="OU892279">
    <property type="protein sequence ID" value="CAG9765916.1"/>
    <property type="molecule type" value="Genomic_DNA"/>
</dbReference>
<proteinExistence type="predicted"/>
<dbReference type="GO" id="GO:0045202">
    <property type="term" value="C:synapse"/>
    <property type="evidence" value="ECO:0007669"/>
    <property type="project" value="GOC"/>
</dbReference>
<feature type="coiled-coil region" evidence="1">
    <location>
        <begin position="423"/>
        <end position="471"/>
    </location>
</feature>
<keyword evidence="1" id="KW-0175">Coiled coil</keyword>
<dbReference type="Proteomes" id="UP001152799">
    <property type="component" value="Chromosome 3"/>
</dbReference>
<evidence type="ECO:0000313" key="3">
    <source>
        <dbReference type="Proteomes" id="UP001152799"/>
    </source>
</evidence>
<evidence type="ECO:0000256" key="1">
    <source>
        <dbReference type="SAM" id="Coils"/>
    </source>
</evidence>
<organism evidence="2 3">
    <name type="scientific">Ceutorhynchus assimilis</name>
    <name type="common">cabbage seed weevil</name>
    <dbReference type="NCBI Taxonomy" id="467358"/>
    <lineage>
        <taxon>Eukaryota</taxon>
        <taxon>Metazoa</taxon>
        <taxon>Ecdysozoa</taxon>
        <taxon>Arthropoda</taxon>
        <taxon>Hexapoda</taxon>
        <taxon>Insecta</taxon>
        <taxon>Pterygota</taxon>
        <taxon>Neoptera</taxon>
        <taxon>Endopterygota</taxon>
        <taxon>Coleoptera</taxon>
        <taxon>Polyphaga</taxon>
        <taxon>Cucujiformia</taxon>
        <taxon>Curculionidae</taxon>
        <taxon>Ceutorhynchinae</taxon>
        <taxon>Ceutorhynchus</taxon>
    </lineage>
</organism>
<feature type="coiled-coil region" evidence="1">
    <location>
        <begin position="578"/>
        <end position="605"/>
    </location>
</feature>